<accession>A0A3F3QHD5</accession>
<sequence>MATPTAMTGGTDSPAWVPYYLWCSLGLKKLVCVVHSLSRCRLLYVGYSHATSEGMSDSREQLSF</sequence>
<evidence type="ECO:0000313" key="2">
    <source>
        <dbReference type="Proteomes" id="UP000253729"/>
    </source>
</evidence>
<dbReference type="RefSeq" id="XP_026631736.1">
    <property type="nucleotide sequence ID" value="XM_026764473.1"/>
</dbReference>
<dbReference type="GeneID" id="38132829"/>
<dbReference type="Proteomes" id="UP000253729">
    <property type="component" value="Unassembled WGS sequence"/>
</dbReference>
<proteinExistence type="predicted"/>
<name>A0A3F3QHD5_9EURO</name>
<reference evidence="1 2" key="1">
    <citation type="submission" date="2018-07" db="EMBL/GenBank/DDBJ databases">
        <title>The genomes of Aspergillus section Nigri reveals drivers in fungal speciation.</title>
        <authorList>
            <consortium name="DOE Joint Genome Institute"/>
            <person name="Vesth T.C."/>
            <person name="Nybo J."/>
            <person name="Theobald S."/>
            <person name="Brandl J."/>
            <person name="Frisvad J.C."/>
            <person name="Nielsen K.F."/>
            <person name="Lyhne E.K."/>
            <person name="Kogle M.E."/>
            <person name="Kuo A."/>
            <person name="Riley R."/>
            <person name="Clum A."/>
            <person name="Nolan M."/>
            <person name="Lipzen A."/>
            <person name="Salamov A."/>
            <person name="Henrissat B."/>
            <person name="Wiebenga A."/>
            <person name="De vries R.P."/>
            <person name="Grigoriev I.V."/>
            <person name="Mortensen U.H."/>
            <person name="Andersen M.R."/>
            <person name="Baker S.E."/>
        </authorList>
    </citation>
    <scope>NUCLEOTIDE SEQUENCE [LARGE SCALE GENOMIC DNA]</scope>
    <source>
        <strain evidence="1 2">CBS 139.54b</strain>
    </source>
</reference>
<protein>
    <submittedName>
        <fullName evidence="1">Uncharacterized protein</fullName>
    </submittedName>
</protein>
<dbReference type="EMBL" id="KZ852033">
    <property type="protein sequence ID" value="RDH38714.1"/>
    <property type="molecule type" value="Genomic_DNA"/>
</dbReference>
<organism evidence="1 2">
    <name type="scientific">Aspergillus welwitschiae</name>
    <dbReference type="NCBI Taxonomy" id="1341132"/>
    <lineage>
        <taxon>Eukaryota</taxon>
        <taxon>Fungi</taxon>
        <taxon>Dikarya</taxon>
        <taxon>Ascomycota</taxon>
        <taxon>Pezizomycotina</taxon>
        <taxon>Eurotiomycetes</taxon>
        <taxon>Eurotiomycetidae</taxon>
        <taxon>Eurotiales</taxon>
        <taxon>Aspergillaceae</taxon>
        <taxon>Aspergillus</taxon>
        <taxon>Aspergillus subgen. Circumdati</taxon>
    </lineage>
</organism>
<dbReference type="AlphaFoldDB" id="A0A3F3QHD5"/>
<gene>
    <name evidence="1" type="ORF">BDQ94DRAFT_134475</name>
</gene>
<keyword evidence="2" id="KW-1185">Reference proteome</keyword>
<evidence type="ECO:0000313" key="1">
    <source>
        <dbReference type="EMBL" id="RDH38714.1"/>
    </source>
</evidence>